<dbReference type="PANTHER" id="PTHR46599">
    <property type="entry name" value="PIGGYBAC TRANSPOSABLE ELEMENT-DERIVED PROTEIN 4"/>
    <property type="match status" value="1"/>
</dbReference>
<dbReference type="InterPro" id="IPR029526">
    <property type="entry name" value="PGBD"/>
</dbReference>
<evidence type="ECO:0000313" key="3">
    <source>
        <dbReference type="Proteomes" id="UP001314205"/>
    </source>
</evidence>
<dbReference type="Pfam" id="PF13843">
    <property type="entry name" value="DDE_Tnp_1_7"/>
    <property type="match status" value="1"/>
</dbReference>
<dbReference type="Proteomes" id="UP001314205">
    <property type="component" value="Unassembled WGS sequence"/>
</dbReference>
<gene>
    <name evidence="2" type="ORF">PARMNEM_LOCUS15013</name>
</gene>
<organism evidence="2 3">
    <name type="scientific">Parnassius mnemosyne</name>
    <name type="common">clouded apollo</name>
    <dbReference type="NCBI Taxonomy" id="213953"/>
    <lineage>
        <taxon>Eukaryota</taxon>
        <taxon>Metazoa</taxon>
        <taxon>Ecdysozoa</taxon>
        <taxon>Arthropoda</taxon>
        <taxon>Hexapoda</taxon>
        <taxon>Insecta</taxon>
        <taxon>Pterygota</taxon>
        <taxon>Neoptera</taxon>
        <taxon>Endopterygota</taxon>
        <taxon>Lepidoptera</taxon>
        <taxon>Glossata</taxon>
        <taxon>Ditrysia</taxon>
        <taxon>Papilionoidea</taxon>
        <taxon>Papilionidae</taxon>
        <taxon>Parnassiinae</taxon>
        <taxon>Parnassini</taxon>
        <taxon>Parnassius</taxon>
        <taxon>Driopa</taxon>
    </lineage>
</organism>
<reference evidence="2 3" key="1">
    <citation type="submission" date="2023-11" db="EMBL/GenBank/DDBJ databases">
        <authorList>
            <person name="Hedman E."/>
            <person name="Englund M."/>
            <person name="Stromberg M."/>
            <person name="Nyberg Akerstrom W."/>
            <person name="Nylinder S."/>
            <person name="Jareborg N."/>
            <person name="Kallberg Y."/>
            <person name="Kronander E."/>
        </authorList>
    </citation>
    <scope>NUCLEOTIDE SEQUENCE [LARGE SCALE GENOMIC DNA]</scope>
</reference>
<name>A0AAV1LNC4_9NEOP</name>
<dbReference type="EMBL" id="CAVLGL010000092">
    <property type="protein sequence ID" value="CAK1595554.1"/>
    <property type="molecule type" value="Genomic_DNA"/>
</dbReference>
<dbReference type="AlphaFoldDB" id="A0AAV1LNC4"/>
<comment type="caution">
    <text evidence="2">The sequence shown here is derived from an EMBL/GenBank/DDBJ whole genome shotgun (WGS) entry which is preliminary data.</text>
</comment>
<sequence length="97" mass="11646">MPRNRYLNLMKFLHFVNNYHLDQNVHGADRKIAKIAPIIDYVNKKFRQLYTPERAISVDESLLLWKGRLSWVQYIRSKVARFGIKTYELCEAKQDIF</sequence>
<evidence type="ECO:0000313" key="2">
    <source>
        <dbReference type="EMBL" id="CAK1595554.1"/>
    </source>
</evidence>
<accession>A0AAV1LNC4</accession>
<keyword evidence="3" id="KW-1185">Reference proteome</keyword>
<feature type="domain" description="PiggyBac transposable element-derived protein" evidence="1">
    <location>
        <begin position="1"/>
        <end position="94"/>
    </location>
</feature>
<proteinExistence type="predicted"/>
<protein>
    <recommendedName>
        <fullName evidence="1">PiggyBac transposable element-derived protein domain-containing protein</fullName>
    </recommendedName>
</protein>
<evidence type="ECO:0000259" key="1">
    <source>
        <dbReference type="Pfam" id="PF13843"/>
    </source>
</evidence>
<dbReference type="PANTHER" id="PTHR46599:SF3">
    <property type="entry name" value="PIGGYBAC TRANSPOSABLE ELEMENT-DERIVED PROTEIN 4"/>
    <property type="match status" value="1"/>
</dbReference>